<dbReference type="RefSeq" id="XP_066664052.1">
    <property type="nucleotide sequence ID" value="XM_066818360.1"/>
</dbReference>
<feature type="transmembrane region" description="Helical" evidence="6">
    <location>
        <begin position="50"/>
        <end position="68"/>
    </location>
</feature>
<dbReference type="Proteomes" id="UP001433268">
    <property type="component" value="Unassembled WGS sequence"/>
</dbReference>
<evidence type="ECO:0000256" key="5">
    <source>
        <dbReference type="ARBA" id="ARBA00023136"/>
    </source>
</evidence>
<gene>
    <name evidence="7" type="ORF">PG997_014046</name>
</gene>
<name>A0ABR1V7W7_9PEZI</name>
<keyword evidence="5 6" id="KW-0472">Membrane</keyword>
<evidence type="ECO:0000256" key="6">
    <source>
        <dbReference type="SAM" id="Phobius"/>
    </source>
</evidence>
<accession>A0ABR1V7W7</accession>
<feature type="transmembrane region" description="Helical" evidence="6">
    <location>
        <begin position="224"/>
        <end position="247"/>
    </location>
</feature>
<keyword evidence="4 6" id="KW-1133">Transmembrane helix</keyword>
<dbReference type="Gene3D" id="1.20.1250.20">
    <property type="entry name" value="MFS general substrate transporter like domains"/>
    <property type="match status" value="1"/>
</dbReference>
<feature type="transmembrane region" description="Helical" evidence="6">
    <location>
        <begin position="363"/>
        <end position="383"/>
    </location>
</feature>
<keyword evidence="3 6" id="KW-0812">Transmembrane</keyword>
<keyword evidence="8" id="KW-1185">Reference proteome</keyword>
<dbReference type="GeneID" id="92051420"/>
<evidence type="ECO:0000256" key="4">
    <source>
        <dbReference type="ARBA" id="ARBA00022989"/>
    </source>
</evidence>
<sequence length="525" mass="58417">MTDNIKRPEAVAEHLDKRQHLLPDKLPLPVELAHLSSDEQHHLDRHLTKTLDMTLMPVVFILFLLNILDRNNIASAKISGLTTTLGITNSEYNTCLLMFYIGYLDIYQRKQVPSNMIIGKVRPSLYICLMTSLWGILSMSQGFTKTFSQLAAVRFILGLVEAPFIPAVFVLGMSGGRMGCWYTRAELPPRIAILYGGNMIATAFSGLIAAGITSRMDGAAGRPAWEWLFIIEGSLTVVIAILLLPLLTDYPLQSKHLFLSRELQLYAEYRVRKENAGIVDEDPESIWRGLRQALVDPKLYMFVVMQMALITAQSFSIFFPSIVGTLGYDREKTLLLTSPPYFFAFFVSLAVSFHAAHAHERGYHIAVPMLFALLGNLLAMFVPSTGGRYFSMFLMTAGSYSPYNLVMSWVSASLPRPRAKRAAALAIVNFMSAGVSHFYTSYMFPDSQKPRYYAGGAVMSGACLVCAPTAWVIKRHLRQQNARFDKEEEKASRGGVRGGTVAYDRIQGSGVGRSGDAVVAFRYVH</sequence>
<dbReference type="PANTHER" id="PTHR43791:SF20">
    <property type="entry name" value="TRANSPORTER, PUTATIVE (AFU_ORTHOLOGUE AFUA_3G14670)-RELATED"/>
    <property type="match status" value="1"/>
</dbReference>
<feature type="transmembrane region" description="Helical" evidence="6">
    <location>
        <begin position="389"/>
        <end position="410"/>
    </location>
</feature>
<feature type="transmembrane region" description="Helical" evidence="6">
    <location>
        <begin position="192"/>
        <end position="212"/>
    </location>
</feature>
<evidence type="ECO:0000256" key="2">
    <source>
        <dbReference type="ARBA" id="ARBA00022448"/>
    </source>
</evidence>
<feature type="transmembrane region" description="Helical" evidence="6">
    <location>
        <begin position="422"/>
        <end position="440"/>
    </location>
</feature>
<dbReference type="SUPFAM" id="SSF103473">
    <property type="entry name" value="MFS general substrate transporter"/>
    <property type="match status" value="1"/>
</dbReference>
<feature type="transmembrane region" description="Helical" evidence="6">
    <location>
        <begin position="452"/>
        <end position="473"/>
    </location>
</feature>
<comment type="subcellular location">
    <subcellularLocation>
        <location evidence="1">Membrane</location>
        <topology evidence="1">Multi-pass membrane protein</topology>
    </subcellularLocation>
</comment>
<evidence type="ECO:0000313" key="8">
    <source>
        <dbReference type="Proteomes" id="UP001433268"/>
    </source>
</evidence>
<organism evidence="7 8">
    <name type="scientific">Apiospora hydei</name>
    <dbReference type="NCBI Taxonomy" id="1337664"/>
    <lineage>
        <taxon>Eukaryota</taxon>
        <taxon>Fungi</taxon>
        <taxon>Dikarya</taxon>
        <taxon>Ascomycota</taxon>
        <taxon>Pezizomycotina</taxon>
        <taxon>Sordariomycetes</taxon>
        <taxon>Xylariomycetidae</taxon>
        <taxon>Amphisphaeriales</taxon>
        <taxon>Apiosporaceae</taxon>
        <taxon>Apiospora</taxon>
    </lineage>
</organism>
<dbReference type="InterPro" id="IPR011701">
    <property type="entry name" value="MFS"/>
</dbReference>
<comment type="caution">
    <text evidence="7">The sequence shown here is derived from an EMBL/GenBank/DDBJ whole genome shotgun (WGS) entry which is preliminary data.</text>
</comment>
<feature type="transmembrane region" description="Helical" evidence="6">
    <location>
        <begin position="299"/>
        <end position="319"/>
    </location>
</feature>
<reference evidence="7 8" key="1">
    <citation type="submission" date="2023-01" db="EMBL/GenBank/DDBJ databases">
        <title>Analysis of 21 Apiospora genomes using comparative genomics revels a genus with tremendous synthesis potential of carbohydrate active enzymes and secondary metabolites.</title>
        <authorList>
            <person name="Sorensen T."/>
        </authorList>
    </citation>
    <scope>NUCLEOTIDE SEQUENCE [LARGE SCALE GENOMIC DNA]</scope>
    <source>
        <strain evidence="7 8">CBS 114990</strain>
    </source>
</reference>
<evidence type="ECO:0000256" key="3">
    <source>
        <dbReference type="ARBA" id="ARBA00022692"/>
    </source>
</evidence>
<proteinExistence type="predicted"/>
<keyword evidence="2" id="KW-0813">Transport</keyword>
<protein>
    <submittedName>
        <fullName evidence="7">MFS general substrate transporter</fullName>
    </submittedName>
</protein>
<evidence type="ECO:0000313" key="7">
    <source>
        <dbReference type="EMBL" id="KAK8067299.1"/>
    </source>
</evidence>
<feature type="transmembrane region" description="Helical" evidence="6">
    <location>
        <begin position="339"/>
        <end position="356"/>
    </location>
</feature>
<feature type="transmembrane region" description="Helical" evidence="6">
    <location>
        <begin position="124"/>
        <end position="144"/>
    </location>
</feature>
<dbReference type="PANTHER" id="PTHR43791">
    <property type="entry name" value="PERMEASE-RELATED"/>
    <property type="match status" value="1"/>
</dbReference>
<dbReference type="EMBL" id="JAQQWN010000009">
    <property type="protein sequence ID" value="KAK8067299.1"/>
    <property type="molecule type" value="Genomic_DNA"/>
</dbReference>
<dbReference type="InterPro" id="IPR036259">
    <property type="entry name" value="MFS_trans_sf"/>
</dbReference>
<dbReference type="Pfam" id="PF07690">
    <property type="entry name" value="MFS_1"/>
    <property type="match status" value="1"/>
</dbReference>
<feature type="transmembrane region" description="Helical" evidence="6">
    <location>
        <begin position="150"/>
        <end position="171"/>
    </location>
</feature>
<evidence type="ECO:0000256" key="1">
    <source>
        <dbReference type="ARBA" id="ARBA00004141"/>
    </source>
</evidence>